<dbReference type="AlphaFoldDB" id="A0A9X0QGD4"/>
<dbReference type="NCBIfam" id="TIGR01543">
    <property type="entry name" value="proheadase_HK97"/>
    <property type="match status" value="1"/>
</dbReference>
<evidence type="ECO:0000256" key="2">
    <source>
        <dbReference type="ARBA" id="ARBA00022670"/>
    </source>
</evidence>
<sequence>MDTLDFSWRIKGGVSDEGSFVGIASPYGDPPDYQNDVVQKGAFAQSIRQQPPQGYPLLWCHDSRSPLGVAHIEDSGPGLAVKGQLFLEVEAARDALVLIKGGACRGISIGFLQPKGDKVEYRNDGVRVLKEVHLLELSCVPVPAAPRAQITSIKTLGDVQHVLRTIHDATEPEVASALHGIDIELKRLLKKDADCACSCDDCVAGNCEDCSDECAECVDCEGCVAARSDAADLNDLKTFAMELKKLVVV</sequence>
<evidence type="ECO:0000259" key="4">
    <source>
        <dbReference type="Pfam" id="PF04586"/>
    </source>
</evidence>
<name>A0A9X0QGD4_9BACT</name>
<keyword evidence="6" id="KW-1185">Reference proteome</keyword>
<evidence type="ECO:0000256" key="1">
    <source>
        <dbReference type="ARBA" id="ARBA00022612"/>
    </source>
</evidence>
<dbReference type="Pfam" id="PF04586">
    <property type="entry name" value="Peptidase_S78"/>
    <property type="match status" value="1"/>
</dbReference>
<comment type="caution">
    <text evidence="5">The sequence shown here is derived from an EMBL/GenBank/DDBJ whole genome shotgun (WGS) entry which is preliminary data.</text>
</comment>
<feature type="domain" description="Prohead serine protease" evidence="4">
    <location>
        <begin position="20"/>
        <end position="153"/>
    </location>
</feature>
<evidence type="ECO:0000313" key="6">
    <source>
        <dbReference type="Proteomes" id="UP000535182"/>
    </source>
</evidence>
<dbReference type="InterPro" id="IPR006433">
    <property type="entry name" value="Prohead_protease"/>
</dbReference>
<keyword evidence="1" id="KW-1188">Viral release from host cell</keyword>
<keyword evidence="3" id="KW-0378">Hydrolase</keyword>
<proteinExistence type="predicted"/>
<gene>
    <name evidence="5" type="ORF">HDF14_003615</name>
</gene>
<protein>
    <recommendedName>
        <fullName evidence="4">Prohead serine protease domain-containing protein</fullName>
    </recommendedName>
</protein>
<keyword evidence="2" id="KW-0645">Protease</keyword>
<reference evidence="5 6" key="1">
    <citation type="submission" date="2020-08" db="EMBL/GenBank/DDBJ databases">
        <title>Genomic Encyclopedia of Type Strains, Phase IV (KMG-V): Genome sequencing to study the core and pangenomes of soil and plant-associated prokaryotes.</title>
        <authorList>
            <person name="Whitman W."/>
        </authorList>
    </citation>
    <scope>NUCLEOTIDE SEQUENCE [LARGE SCALE GENOMIC DNA]</scope>
    <source>
        <strain evidence="5 6">X5P2</strain>
    </source>
</reference>
<dbReference type="GO" id="GO:0006508">
    <property type="term" value="P:proteolysis"/>
    <property type="evidence" value="ECO:0007669"/>
    <property type="project" value="UniProtKB-KW"/>
</dbReference>
<evidence type="ECO:0000256" key="3">
    <source>
        <dbReference type="ARBA" id="ARBA00022801"/>
    </source>
</evidence>
<organism evidence="5 6">
    <name type="scientific">Tunturiibacter gelidiferens</name>
    <dbReference type="NCBI Taxonomy" id="3069689"/>
    <lineage>
        <taxon>Bacteria</taxon>
        <taxon>Pseudomonadati</taxon>
        <taxon>Acidobacteriota</taxon>
        <taxon>Terriglobia</taxon>
        <taxon>Terriglobales</taxon>
        <taxon>Acidobacteriaceae</taxon>
        <taxon>Tunturiibacter</taxon>
    </lineage>
</organism>
<dbReference type="EMBL" id="JACHEB010000008">
    <property type="protein sequence ID" value="MBB5329986.1"/>
    <property type="molecule type" value="Genomic_DNA"/>
</dbReference>
<dbReference type="InterPro" id="IPR054613">
    <property type="entry name" value="Peptidase_S78_dom"/>
</dbReference>
<evidence type="ECO:0000313" key="5">
    <source>
        <dbReference type="EMBL" id="MBB5329986.1"/>
    </source>
</evidence>
<dbReference type="Proteomes" id="UP000535182">
    <property type="component" value="Unassembled WGS sequence"/>
</dbReference>
<accession>A0A9X0QGD4</accession>
<dbReference type="RefSeq" id="WP_183978973.1">
    <property type="nucleotide sequence ID" value="NZ_JACHEB010000008.1"/>
</dbReference>
<dbReference type="GO" id="GO:0008233">
    <property type="term" value="F:peptidase activity"/>
    <property type="evidence" value="ECO:0007669"/>
    <property type="project" value="UniProtKB-KW"/>
</dbReference>